<evidence type="ECO:0000256" key="9">
    <source>
        <dbReference type="ARBA" id="ARBA00023228"/>
    </source>
</evidence>
<feature type="compositionally biased region" description="Polar residues" evidence="16">
    <location>
        <begin position="266"/>
        <end position="285"/>
    </location>
</feature>
<feature type="compositionally biased region" description="Polar residues" evidence="16">
    <location>
        <begin position="769"/>
        <end position="778"/>
    </location>
</feature>
<feature type="region of interest" description="Disordered" evidence="16">
    <location>
        <begin position="768"/>
        <end position="820"/>
    </location>
</feature>
<evidence type="ECO:0000259" key="17">
    <source>
        <dbReference type="PROSITE" id="PS51776"/>
    </source>
</evidence>
<reference evidence="19" key="3">
    <citation type="submission" date="2025-08" db="UniProtKB">
        <authorList>
            <consortium name="Ensembl"/>
        </authorList>
    </citation>
    <scope>IDENTIFICATION</scope>
    <source>
        <strain evidence="19">17573</strain>
    </source>
</reference>
<dbReference type="FunFam" id="2.130.10.10:FF:000700">
    <property type="entry name" value="Sperm-associated antigen 9a"/>
    <property type="match status" value="1"/>
</dbReference>
<evidence type="ECO:0000259" key="18">
    <source>
        <dbReference type="PROSITE" id="PS51777"/>
    </source>
</evidence>
<evidence type="ECO:0000313" key="21">
    <source>
        <dbReference type="VGNC" id="VGNC:77920"/>
    </source>
</evidence>
<proteinExistence type="inferred from homology"/>
<dbReference type="Proteomes" id="UP000006718">
    <property type="component" value="Chromosome 16"/>
</dbReference>
<dbReference type="InterPro" id="IPR032486">
    <property type="entry name" value="JIP_LZII"/>
</dbReference>
<dbReference type="InterPro" id="IPR036322">
    <property type="entry name" value="WD40_repeat_dom_sf"/>
</dbReference>
<dbReference type="GO" id="GO:0005765">
    <property type="term" value="C:lysosomal membrane"/>
    <property type="evidence" value="ECO:0007669"/>
    <property type="project" value="UniProtKB-SubCell"/>
</dbReference>
<dbReference type="Ensembl" id="ENSMMUT00000097698.1">
    <property type="protein sequence ID" value="ENSMMUP00000065771.1"/>
    <property type="gene ID" value="ENSMMUG00000022528.4"/>
</dbReference>
<comment type="subcellular location">
    <subcellularLocation>
        <location evidence="1">Cytoplasm</location>
        <location evidence="1">Perinuclear region</location>
    </subcellularLocation>
    <subcellularLocation>
        <location evidence="2">Lysosome membrane</location>
    </subcellularLocation>
</comment>
<keyword evidence="6" id="KW-0007">Acetylation</keyword>
<evidence type="ECO:0000256" key="13">
    <source>
        <dbReference type="ARBA" id="ARBA00077184"/>
    </source>
</evidence>
<dbReference type="VEuPathDB" id="HostDB:ENSMMUG00000022528"/>
<evidence type="ECO:0000256" key="15">
    <source>
        <dbReference type="SAM" id="Coils"/>
    </source>
</evidence>
<dbReference type="PANTHER" id="PTHR13886:SF2">
    <property type="entry name" value="C-JUN-AMINO-TERMINAL KINASE-INTERACTING PROTEIN 4"/>
    <property type="match status" value="1"/>
</dbReference>
<keyword evidence="9" id="KW-0458">Lysosome</keyword>
<dbReference type="InterPro" id="IPR015943">
    <property type="entry name" value="WD40/YVTN_repeat-like_dom_sf"/>
</dbReference>
<evidence type="ECO:0000313" key="19">
    <source>
        <dbReference type="Ensembl" id="ENSMMUP00000065771.1"/>
    </source>
</evidence>
<evidence type="ECO:0000256" key="14">
    <source>
        <dbReference type="ARBA" id="ARBA00078388"/>
    </source>
</evidence>
<feature type="region of interest" description="Disordered" evidence="16">
    <location>
        <begin position="203"/>
        <end position="292"/>
    </location>
</feature>
<dbReference type="Gene3D" id="1.20.5.1000">
    <property type="entry name" value="arf6 gtpase in complex with a specific effector, jip4"/>
    <property type="match status" value="1"/>
</dbReference>
<keyword evidence="7 15" id="KW-0175">Coiled coil</keyword>
<evidence type="ECO:0000256" key="2">
    <source>
        <dbReference type="ARBA" id="ARBA00004656"/>
    </source>
</evidence>
<dbReference type="GO" id="GO:0048471">
    <property type="term" value="C:perinuclear region of cytoplasm"/>
    <property type="evidence" value="ECO:0007669"/>
    <property type="project" value="UniProtKB-SubCell"/>
</dbReference>
<dbReference type="GO" id="GO:0005829">
    <property type="term" value="C:cytosol"/>
    <property type="evidence" value="ECO:0007669"/>
    <property type="project" value="UniProtKB-ARBA"/>
</dbReference>
<reference evidence="20" key="1">
    <citation type="journal article" date="2007" name="Science">
        <title>Evolutionary and biomedical insights from the rhesus macaque genome.</title>
        <authorList>
            <person name="Gibbs R.A."/>
            <person name="Rogers J."/>
            <person name="Katze M.G."/>
            <person name="Bumgarner R."/>
            <person name="Weinstock G.M."/>
            <person name="Mardis E.R."/>
            <person name="Remington K.A."/>
            <person name="Strausberg R.L."/>
            <person name="Venter J.C."/>
            <person name="Wilson R.K."/>
            <person name="Batzer M.A."/>
            <person name="Bustamante C.D."/>
            <person name="Eichler E.E."/>
            <person name="Hahn M.W."/>
            <person name="Hardison R.C."/>
            <person name="Makova K.D."/>
            <person name="Miller W."/>
            <person name="Milosavljevic A."/>
            <person name="Palermo R.E."/>
            <person name="Siepel A."/>
            <person name="Sikela J.M."/>
            <person name="Attaway T."/>
            <person name="Bell S."/>
            <person name="Bernard K.E."/>
            <person name="Buhay C.J."/>
            <person name="Chandrabose M.N."/>
            <person name="Dao M."/>
            <person name="Davis C."/>
            <person name="Delehaunty K.D."/>
            <person name="Ding Y."/>
            <person name="Dinh H.H."/>
            <person name="Dugan-Rocha S."/>
            <person name="Fulton L.A."/>
            <person name="Gabisi R.A."/>
            <person name="Garner T.T."/>
            <person name="Godfrey J."/>
            <person name="Hawes A.C."/>
            <person name="Hernandez J."/>
            <person name="Hines S."/>
            <person name="Holder M."/>
            <person name="Hume J."/>
            <person name="Jhangiani S.N."/>
            <person name="Joshi V."/>
            <person name="Khan Z.M."/>
            <person name="Kirkness E.F."/>
            <person name="Cree A."/>
            <person name="Fowler R.G."/>
            <person name="Lee S."/>
            <person name="Lewis L.R."/>
            <person name="Li Z."/>
            <person name="Liu Y.-S."/>
            <person name="Moore S.M."/>
            <person name="Muzny D."/>
            <person name="Nazareth L.V."/>
            <person name="Ngo D.N."/>
            <person name="Okwuonu G.O."/>
            <person name="Pai G."/>
            <person name="Parker D."/>
            <person name="Paul H.A."/>
            <person name="Pfannkoch C."/>
            <person name="Pohl C.S."/>
            <person name="Rogers Y.-H.C."/>
            <person name="Ruiz S.J."/>
            <person name="Sabo A."/>
            <person name="Santibanez J."/>
            <person name="Schneider B.W."/>
            <person name="Smith S.M."/>
            <person name="Sodergren E."/>
            <person name="Svatek A.F."/>
            <person name="Utterback T.R."/>
            <person name="Vattathil S."/>
            <person name="Warren W."/>
            <person name="White C.S."/>
            <person name="Chinwalla A.T."/>
            <person name="Feng Y."/>
            <person name="Halpern A.L."/>
            <person name="Hillier L.W."/>
            <person name="Huang X."/>
            <person name="Minx P."/>
            <person name="Nelson J.O."/>
            <person name="Pepin K.H."/>
            <person name="Qin X."/>
            <person name="Sutton G.G."/>
            <person name="Venter E."/>
            <person name="Walenz B.P."/>
            <person name="Wallis J.W."/>
            <person name="Worley K.C."/>
            <person name="Yang S.-P."/>
            <person name="Jones S.M."/>
            <person name="Marra M.A."/>
            <person name="Rocchi M."/>
            <person name="Schein J.E."/>
            <person name="Baertsch R."/>
            <person name="Clarke L."/>
            <person name="Csuros M."/>
            <person name="Glasscock J."/>
            <person name="Harris R.A."/>
            <person name="Havlak P."/>
            <person name="Jackson A.R."/>
            <person name="Jiang H."/>
            <person name="Liu Y."/>
            <person name="Messina D.N."/>
            <person name="Shen Y."/>
            <person name="Song H.X.-Z."/>
            <person name="Wylie T."/>
            <person name="Zhang L."/>
            <person name="Birney E."/>
            <person name="Han K."/>
            <person name="Konkel M.K."/>
            <person name="Lee J."/>
            <person name="Smit A.F.A."/>
            <person name="Ullmer B."/>
            <person name="Wang H."/>
            <person name="Xing J."/>
            <person name="Burhans R."/>
            <person name="Cheng Z."/>
            <person name="Karro J.E."/>
            <person name="Ma J."/>
            <person name="Raney B."/>
            <person name="She X."/>
            <person name="Cox M.J."/>
            <person name="Demuth J.P."/>
            <person name="Dumas L.J."/>
            <person name="Han S.-G."/>
            <person name="Hopkins J."/>
            <person name="Karimpour-Fard A."/>
            <person name="Kim Y.H."/>
            <person name="Pollack J.R."/>
            <person name="Vinar T."/>
            <person name="Addo-Quaye C."/>
            <person name="Degenhardt J."/>
            <person name="Denby A."/>
            <person name="Hubisz M.J."/>
            <person name="Indap A."/>
            <person name="Kosiol C."/>
            <person name="Lahn B.T."/>
            <person name="Lawson H.A."/>
            <person name="Marklein A."/>
            <person name="Nielsen R."/>
            <person name="Vallender E.J."/>
            <person name="Clark A.G."/>
            <person name="Ferguson B."/>
            <person name="Hernandez R.D."/>
            <person name="Hirani K."/>
            <person name="Kehrer-Sawatzki H."/>
            <person name="Kolb J."/>
            <person name="Patil S."/>
            <person name="Pu L.-L."/>
            <person name="Ren Y."/>
            <person name="Smith D.G."/>
            <person name="Wheeler D.A."/>
            <person name="Schenck I."/>
            <person name="Ball E.V."/>
            <person name="Chen R."/>
            <person name="Cooper D.N."/>
            <person name="Giardine B."/>
            <person name="Hsu F."/>
            <person name="Kent W.J."/>
            <person name="Lesk A."/>
            <person name="Nelson D.L."/>
            <person name="O'brien W.E."/>
            <person name="Pruefer K."/>
            <person name="Stenson P.D."/>
            <person name="Wallace J.C."/>
            <person name="Ke H."/>
            <person name="Liu X.-M."/>
            <person name="Wang P."/>
            <person name="Xiang A.P."/>
            <person name="Yang F."/>
            <person name="Barber G.P."/>
            <person name="Haussler D."/>
            <person name="Karolchik D."/>
            <person name="Kern A.D."/>
            <person name="Kuhn R.M."/>
            <person name="Smith K.E."/>
            <person name="Zwieg A.S."/>
        </authorList>
    </citation>
    <scope>NUCLEOTIDE SEQUENCE [LARGE SCALE GENOMIC DNA]</scope>
    <source>
        <strain evidence="20">17573</strain>
    </source>
</reference>
<dbReference type="Pfam" id="PF19056">
    <property type="entry name" value="WD40_2"/>
    <property type="match status" value="1"/>
</dbReference>
<feature type="domain" description="RH2" evidence="18">
    <location>
        <begin position="500"/>
        <end position="571"/>
    </location>
</feature>
<dbReference type="Pfam" id="PF16471">
    <property type="entry name" value="JIP_LZII"/>
    <property type="match status" value="1"/>
</dbReference>
<feature type="compositionally biased region" description="Basic and acidic residues" evidence="16">
    <location>
        <begin position="473"/>
        <end position="489"/>
    </location>
</feature>
<feature type="compositionally biased region" description="Polar residues" evidence="16">
    <location>
        <begin position="236"/>
        <end position="253"/>
    </location>
</feature>
<feature type="compositionally biased region" description="Acidic residues" evidence="16">
    <location>
        <begin position="788"/>
        <end position="797"/>
    </location>
</feature>
<dbReference type="PROSITE" id="PS51777">
    <property type="entry name" value="RH2"/>
    <property type="match status" value="1"/>
</dbReference>
<comment type="function">
    <text evidence="10">The JNK-interacting protein (JIP) group of scaffold proteins selectively mediates JNK signaling by aggregating specific components of the MAPK cascade to form a functional JNK signaling module. Regulates lysosomal positioning by acting as an adapter protein which links PIP4P1-positive lysosomes to the dynein-dynactin complex. Assists PIKFYVE selective functionality in microtubule-based endosome-to-TGN trafficking.</text>
</comment>
<keyword evidence="5" id="KW-0597">Phosphoprotein</keyword>
<keyword evidence="20" id="KW-1185">Reference proteome</keyword>
<dbReference type="ExpressionAtlas" id="A0A5F7ZMC9">
    <property type="expression patterns" value="baseline"/>
</dbReference>
<evidence type="ECO:0000256" key="10">
    <source>
        <dbReference type="ARBA" id="ARBA00056878"/>
    </source>
</evidence>
<feature type="coiled-coil region" evidence="15">
    <location>
        <begin position="75"/>
        <end position="162"/>
    </location>
</feature>
<feature type="domain" description="RH1" evidence="17">
    <location>
        <begin position="7"/>
        <end position="95"/>
    </location>
</feature>
<dbReference type="Gene3D" id="1.20.58.1770">
    <property type="match status" value="1"/>
</dbReference>
<dbReference type="InterPro" id="IPR034744">
    <property type="entry name" value="RH2"/>
</dbReference>
<dbReference type="SUPFAM" id="SSF50978">
    <property type="entry name" value="WD40 repeat-like"/>
    <property type="match status" value="1"/>
</dbReference>
<protein>
    <recommendedName>
        <fullName evidence="11">C-Jun-amino-terminal kinase-interacting protein 4</fullName>
    </recommendedName>
    <alternativeName>
        <fullName evidence="13">JNK-associated leucine-zipper protein</fullName>
    </alternativeName>
    <alternativeName>
        <fullName evidence="14">Mitogen-activated protein kinase 8-interacting protein 4</fullName>
    </alternativeName>
    <alternativeName>
        <fullName evidence="12">Sperm-associated antigen 9</fullName>
    </alternativeName>
</protein>
<dbReference type="Gene3D" id="2.130.10.10">
    <property type="entry name" value="YVTN repeat-like/Quinoprotein amine dehydrogenase"/>
    <property type="match status" value="1"/>
</dbReference>
<evidence type="ECO:0000256" key="4">
    <source>
        <dbReference type="ARBA" id="ARBA00022490"/>
    </source>
</evidence>
<evidence type="ECO:0000256" key="16">
    <source>
        <dbReference type="SAM" id="MobiDB-lite"/>
    </source>
</evidence>
<keyword evidence="8" id="KW-0472">Membrane</keyword>
<keyword evidence="4" id="KW-0963">Cytoplasm</keyword>
<dbReference type="InterPro" id="IPR034743">
    <property type="entry name" value="RH1"/>
</dbReference>
<dbReference type="InterPro" id="IPR039911">
    <property type="entry name" value="JIP3/JIP4"/>
</dbReference>
<evidence type="ECO:0000256" key="1">
    <source>
        <dbReference type="ARBA" id="ARBA00004556"/>
    </source>
</evidence>
<feature type="compositionally biased region" description="Low complexity" evidence="16">
    <location>
        <begin position="808"/>
        <end position="817"/>
    </location>
</feature>
<evidence type="ECO:0000256" key="6">
    <source>
        <dbReference type="ARBA" id="ARBA00022990"/>
    </source>
</evidence>
<dbReference type="GeneTree" id="ENSGT00940000153496"/>
<evidence type="ECO:0000256" key="11">
    <source>
        <dbReference type="ARBA" id="ARBA00071160"/>
    </source>
</evidence>
<dbReference type="Bgee" id="ENSMMUG00000022528">
    <property type="expression patterns" value="Expressed in spermatid and 23 other cell types or tissues"/>
</dbReference>
<dbReference type="FunFam" id="1.20.5.1000:FF:000001">
    <property type="entry name" value="C-Jun-amino-terminal kinase-interacting protein 3 isoform X2"/>
    <property type="match status" value="1"/>
</dbReference>
<sequence length="1248" mass="138409">MELEDGVVYQEEPGGSGAVMSERVSGLAGSIYREFERLIGRYDEEVVKELMPLVVAVLENLDSVFAQDQEHQVELELLRDDNEQLITQYEREKALRKHAEEKFIEFEDSQEQEKKDLQTRVESLESQTRQLELKAKNYADQISRLEEREAELKKEYNALHQRHTEMIHNYMEHLERTKLHQLSGSDQLESTAHSRIRKERPISLGIFPLPAGDGLLTPDAQKGGETPGSEQWKFQELSQPRSHTSLKVSNSPEPQKAVEQEDELSDVSQGGSKATTPASTANSDVATIPTDTPLKEENEGFVKVTDAPNKSEISKHIEVQVAQETRNVSTGSAENEEKSEVQAIIESTPELDMDKDLSGYKGSSTPTKGIENKAFDRNTESLFEELSSAGSGLIGDVDEGADLLGMGREVENLILENTQLLETKNALNIVKNDLIAKVDELTCEKDVLQGELEAVKQAKLKLEEKNKELEEELRKARAEAEDARQKAKDDDDSDIPTAQRKRFTRVEMARVLMERNQYKERLMELQEAVRWTEMIRASRENPAMQEKKRSSIWQFFSRLFSSSSNTTKKPEPPVNLKYNAPTSHVTPSVKKRSSTLSQLPGDKSKAFDFLSEETEASLASRREQKREQYRQVKAHVQKEDGRVQAFGWSLPQKYKQEQQKELKNQEELSSLVWICTSTHSATKVLIIDAIQPGNILDSFTVCNSHVLCIASVPGARETDYPAGEDLSESGQVDKASLCGSMTSNSSAETDSLLGGITVVGCSAEGVTGAATSPSTNGASPVMDKPPEMEAENSEVDENVPTAEEATEATEGNAGSAEDTVDISQTGVYTEHVFTDPLGVQIPEDLSPVYQSSNDSDAYKDQISVLPNEQDLVREEAQKMSSLLPTMWLGAQNGCLYVHSSVAQWRKCLHSIKLKDSILSIVHVKGIVLVALADGTLAIFHRGVDGQWDLSNYHLLDLGRPHHSIRCMTVVHDKVWCGYRNKIYVVQPKAMKIEKSFDAHPRKESQVRQLAWVGDGVWVSIRLDSTLRLYHAHTYQHLQDVDIEPYVSKMLGTGKLGFSFVRITALMVSCNRLWVGTGNGVIISIPLTETVILHQGRLLGLRANKTSGVPGNRPGSVIRVYGDENSDKVTPGTFIPYCSMAHAQLCFHGHRDAVKFFVAVPGQVISPQSSSSGTDLTGDKAGPSAQEPGSQTPLKSMLVISGGEGYIDFRMGDEGGESELLGEDLPLEPSVTKAERSHLIVWQVMYGSE</sequence>
<feature type="region of interest" description="Disordered" evidence="16">
    <location>
        <begin position="1166"/>
        <end position="1193"/>
    </location>
</feature>
<evidence type="ECO:0000256" key="8">
    <source>
        <dbReference type="ARBA" id="ARBA00023136"/>
    </source>
</evidence>
<dbReference type="PANTHER" id="PTHR13886">
    <property type="entry name" value="JNK/SAPK-ASSOCIATED PROTEIN"/>
    <property type="match status" value="1"/>
</dbReference>
<evidence type="ECO:0000256" key="12">
    <source>
        <dbReference type="ARBA" id="ARBA00075367"/>
    </source>
</evidence>
<organism evidence="19 20">
    <name type="scientific">Macaca mulatta</name>
    <name type="common">Rhesus macaque</name>
    <dbReference type="NCBI Taxonomy" id="9544"/>
    <lineage>
        <taxon>Eukaryota</taxon>
        <taxon>Metazoa</taxon>
        <taxon>Chordata</taxon>
        <taxon>Craniata</taxon>
        <taxon>Vertebrata</taxon>
        <taxon>Euteleostomi</taxon>
        <taxon>Mammalia</taxon>
        <taxon>Eutheria</taxon>
        <taxon>Euarchontoglires</taxon>
        <taxon>Primates</taxon>
        <taxon>Haplorrhini</taxon>
        <taxon>Catarrhini</taxon>
        <taxon>Cercopithecidae</taxon>
        <taxon>Cercopithecinae</taxon>
        <taxon>Macaca</taxon>
    </lineage>
</organism>
<dbReference type="GO" id="GO:0005078">
    <property type="term" value="F:MAP-kinase scaffold activity"/>
    <property type="evidence" value="ECO:0007669"/>
    <property type="project" value="InterPro"/>
</dbReference>
<dbReference type="PROSITE" id="PS51776">
    <property type="entry name" value="RH1"/>
    <property type="match status" value="1"/>
</dbReference>
<evidence type="ECO:0000256" key="3">
    <source>
        <dbReference type="ARBA" id="ARBA00009866"/>
    </source>
</evidence>
<comment type="similarity">
    <text evidence="3">Belongs to the JIP scaffold family.</text>
</comment>
<dbReference type="AlphaFoldDB" id="A0A5F7ZMC9"/>
<accession>A0A5F7ZMC9</accession>
<evidence type="ECO:0000313" key="20">
    <source>
        <dbReference type="Proteomes" id="UP000006718"/>
    </source>
</evidence>
<evidence type="ECO:0000256" key="5">
    <source>
        <dbReference type="ARBA" id="ARBA00022553"/>
    </source>
</evidence>
<dbReference type="FunFam" id="1.20.58.1770:FF:000001">
    <property type="entry name" value="C-Jun-amino-terminal kinase-interacting protein 3 isoform X1"/>
    <property type="match status" value="1"/>
</dbReference>
<feature type="region of interest" description="Disordered" evidence="16">
    <location>
        <begin position="563"/>
        <end position="600"/>
    </location>
</feature>
<gene>
    <name evidence="19 21" type="primary">SPAG9</name>
</gene>
<reference evidence="19" key="4">
    <citation type="submission" date="2025-09" db="UniProtKB">
        <authorList>
            <consortium name="Ensembl"/>
        </authorList>
    </citation>
    <scope>IDENTIFICATION</scope>
    <source>
        <strain evidence="19">17573</strain>
    </source>
</reference>
<dbReference type="VGNC" id="VGNC:77920">
    <property type="gene designation" value="SPAG9"/>
</dbReference>
<reference evidence="19" key="2">
    <citation type="submission" date="2019-01" db="EMBL/GenBank/DDBJ databases">
        <authorList>
            <person name="Graves T."/>
            <person name="Eichler E.E."/>
            <person name="Wilson R.K."/>
        </authorList>
    </citation>
    <scope>NUCLEOTIDE SEQUENCE [LARGE SCALE GENOMIC DNA]</scope>
    <source>
        <strain evidence="19">17573</strain>
    </source>
</reference>
<evidence type="ECO:0000256" key="7">
    <source>
        <dbReference type="ARBA" id="ARBA00023054"/>
    </source>
</evidence>
<feature type="region of interest" description="Disordered" evidence="16">
    <location>
        <begin position="473"/>
        <end position="500"/>
    </location>
</feature>
<dbReference type="Pfam" id="PF09744">
    <property type="entry name" value="RH1"/>
    <property type="match status" value="1"/>
</dbReference>
<name>A0A5F7ZMC9_MACMU</name>